<accession>A0A2M8KX54</accession>
<sequence>MDFFSFIARVQNKPKHIRKRILFISVALIMTSIIGMWLAVTRHSLTIKESSPTILFKDFSADISSPFSFLGEMIHDSITHFYD</sequence>
<comment type="caution">
    <text evidence="2">The sequence shown here is derived from an EMBL/GenBank/DDBJ whole genome shotgun (WGS) entry which is preliminary data.</text>
</comment>
<dbReference type="EMBL" id="PFEF01000005">
    <property type="protein sequence ID" value="PJE64514.1"/>
    <property type="molecule type" value="Genomic_DNA"/>
</dbReference>
<evidence type="ECO:0000313" key="2">
    <source>
        <dbReference type="EMBL" id="PJE64514.1"/>
    </source>
</evidence>
<proteinExistence type="predicted"/>
<evidence type="ECO:0000313" key="3">
    <source>
        <dbReference type="Proteomes" id="UP000229098"/>
    </source>
</evidence>
<gene>
    <name evidence="2" type="ORF">COU90_01580</name>
</gene>
<keyword evidence="1" id="KW-1133">Transmembrane helix</keyword>
<dbReference type="AlphaFoldDB" id="A0A2M8KX54"/>
<keyword evidence="1" id="KW-0472">Membrane</keyword>
<feature type="transmembrane region" description="Helical" evidence="1">
    <location>
        <begin position="21"/>
        <end position="40"/>
    </location>
</feature>
<organism evidence="2 3">
    <name type="scientific">Candidatus Ryanbacteria bacterium CG10_big_fil_rev_8_21_14_0_10_43_42</name>
    <dbReference type="NCBI Taxonomy" id="1974864"/>
    <lineage>
        <taxon>Bacteria</taxon>
        <taxon>Candidatus Ryaniibacteriota</taxon>
    </lineage>
</organism>
<name>A0A2M8KX54_9BACT</name>
<evidence type="ECO:0000256" key="1">
    <source>
        <dbReference type="SAM" id="Phobius"/>
    </source>
</evidence>
<keyword evidence="1" id="KW-0812">Transmembrane</keyword>
<reference evidence="3" key="1">
    <citation type="submission" date="2017-09" db="EMBL/GenBank/DDBJ databases">
        <title>Depth-based differentiation of microbial function through sediment-hosted aquifers and enrichment of novel symbionts in the deep terrestrial subsurface.</title>
        <authorList>
            <person name="Probst A.J."/>
            <person name="Ladd B."/>
            <person name="Jarett J.K."/>
            <person name="Geller-Mcgrath D.E."/>
            <person name="Sieber C.M.K."/>
            <person name="Emerson J.B."/>
            <person name="Anantharaman K."/>
            <person name="Thomas B.C."/>
            <person name="Malmstrom R."/>
            <person name="Stieglmeier M."/>
            <person name="Klingl A."/>
            <person name="Woyke T."/>
            <person name="Ryan C.M."/>
            <person name="Banfield J.F."/>
        </authorList>
    </citation>
    <scope>NUCLEOTIDE SEQUENCE [LARGE SCALE GENOMIC DNA]</scope>
</reference>
<dbReference type="Proteomes" id="UP000229098">
    <property type="component" value="Unassembled WGS sequence"/>
</dbReference>
<protein>
    <submittedName>
        <fullName evidence="2">Uncharacterized protein</fullName>
    </submittedName>
</protein>